<protein>
    <submittedName>
        <fullName evidence="1">Uncharacterized protein</fullName>
    </submittedName>
</protein>
<accession>A0A918A7C3</accession>
<name>A0A918A7C3_9ACTN</name>
<evidence type="ECO:0000313" key="1">
    <source>
        <dbReference type="EMBL" id="GGP06586.1"/>
    </source>
</evidence>
<sequence>MCGRTEWTLSGRRNPERIITGEGRGAFPAIAEELPELRKVRSDLRTDHSQLDWLLGNLQKLLVPNVRVRYLERGRVGYWDPGKRAVVIEDGNGGTVFTPMGGETWFDEVLR</sequence>
<dbReference type="EMBL" id="BMNK01000004">
    <property type="protein sequence ID" value="GGP06586.1"/>
    <property type="molecule type" value="Genomic_DNA"/>
</dbReference>
<dbReference type="RefSeq" id="WP_225277311.1">
    <property type="nucleotide sequence ID" value="NZ_BMNK01000004.1"/>
</dbReference>
<dbReference type="Proteomes" id="UP000660745">
    <property type="component" value="Unassembled WGS sequence"/>
</dbReference>
<dbReference type="AlphaFoldDB" id="A0A918A7C3"/>
<keyword evidence="2" id="KW-1185">Reference proteome</keyword>
<proteinExistence type="predicted"/>
<reference evidence="1" key="2">
    <citation type="submission" date="2020-09" db="EMBL/GenBank/DDBJ databases">
        <authorList>
            <person name="Sun Q."/>
            <person name="Zhou Y."/>
        </authorList>
    </citation>
    <scope>NUCLEOTIDE SEQUENCE</scope>
    <source>
        <strain evidence="1">CGMCC 4.7430</strain>
    </source>
</reference>
<reference evidence="1" key="1">
    <citation type="journal article" date="2014" name="Int. J. Syst. Evol. Microbiol.">
        <title>Complete genome sequence of Corynebacterium casei LMG S-19264T (=DSM 44701T), isolated from a smear-ripened cheese.</title>
        <authorList>
            <consortium name="US DOE Joint Genome Institute (JGI-PGF)"/>
            <person name="Walter F."/>
            <person name="Albersmeier A."/>
            <person name="Kalinowski J."/>
            <person name="Ruckert C."/>
        </authorList>
    </citation>
    <scope>NUCLEOTIDE SEQUENCE</scope>
    <source>
        <strain evidence="1">CGMCC 4.7430</strain>
    </source>
</reference>
<comment type="caution">
    <text evidence="1">The sequence shown here is derived from an EMBL/GenBank/DDBJ whole genome shotgun (WGS) entry which is preliminary data.</text>
</comment>
<organism evidence="1 2">
    <name type="scientific">Nonomuraea glycinis</name>
    <dbReference type="NCBI Taxonomy" id="2047744"/>
    <lineage>
        <taxon>Bacteria</taxon>
        <taxon>Bacillati</taxon>
        <taxon>Actinomycetota</taxon>
        <taxon>Actinomycetes</taxon>
        <taxon>Streptosporangiales</taxon>
        <taxon>Streptosporangiaceae</taxon>
        <taxon>Nonomuraea</taxon>
    </lineage>
</organism>
<gene>
    <name evidence="1" type="ORF">GCM10012278_30800</name>
</gene>
<evidence type="ECO:0000313" key="2">
    <source>
        <dbReference type="Proteomes" id="UP000660745"/>
    </source>
</evidence>